<gene>
    <name evidence="7" type="primary">RARRES1</name>
</gene>
<protein>
    <submittedName>
        <fullName evidence="7">Retinoic acid receptor responder 1</fullName>
    </submittedName>
</protein>
<dbReference type="Ensembl" id="ENSMGAT00000027669.1">
    <property type="protein sequence ID" value="ENSMGAP00000029695.1"/>
    <property type="gene ID" value="ENSMGAG00000022097.1"/>
</dbReference>
<dbReference type="GeneTree" id="ENSGT00530000063813"/>
<sequence length="266" mass="29646">MPGLGAALPAAALLLLLSSFPPAAAEQPLWPFAPGVMHALNPSDRQASKAAWVALHYANFKAASPSLLRFIQGVGMKYYLHFTTDDYINGENAGSCLATVLYLKRSPPEVNIKCADIQDKKQIQEQDNRFYQYLQHRTKPIIANDIPDSHGNIAHAHLPLWGLAVAGGSFIMLKKSTENLGYFLAQVKAVKQQIRKNNAVELEFMILLHETPTQKIYPCYMHLIWILDHPLTLKYICTSVNHWLEDGSGQDYGSAAGMFHEKEGNF</sequence>
<feature type="domain" description="Cystatin LXN-type" evidence="6">
    <location>
        <begin position="36"/>
        <end position="122"/>
    </location>
</feature>
<evidence type="ECO:0000259" key="6">
    <source>
        <dbReference type="PROSITE" id="PS52033"/>
    </source>
</evidence>
<evidence type="ECO:0000256" key="2">
    <source>
        <dbReference type="ARBA" id="ARBA00022690"/>
    </source>
</evidence>
<dbReference type="OrthoDB" id="9254763at2759"/>
<dbReference type="Proteomes" id="UP000001645">
    <property type="component" value="Chromosome 11"/>
</dbReference>
<evidence type="ECO:0000313" key="7">
    <source>
        <dbReference type="Ensembl" id="ENSMGAP00000029695.1"/>
    </source>
</evidence>
<feature type="domain" description="Cystatin LXN-type" evidence="6">
    <location>
        <begin position="142"/>
        <end position="246"/>
    </location>
</feature>
<dbReference type="Pfam" id="PF06907">
    <property type="entry name" value="LXN"/>
    <property type="match status" value="1"/>
</dbReference>
<dbReference type="SUPFAM" id="SSF54403">
    <property type="entry name" value="Cystatin/monellin"/>
    <property type="match status" value="2"/>
</dbReference>
<evidence type="ECO:0000256" key="3">
    <source>
        <dbReference type="ARBA" id="ARBA00022737"/>
    </source>
</evidence>
<dbReference type="PANTHER" id="PTHR28591:SF2">
    <property type="entry name" value="RETINOIC ACID RECEPTOR RESPONDER PROTEIN 1"/>
    <property type="match status" value="1"/>
</dbReference>
<dbReference type="GO" id="GO:0008191">
    <property type="term" value="F:metalloendopeptidase inhibitor activity"/>
    <property type="evidence" value="ECO:0007669"/>
    <property type="project" value="UniProtKB-UniRule"/>
</dbReference>
<evidence type="ECO:0000256" key="4">
    <source>
        <dbReference type="PROSITE-ProRule" id="PRU01377"/>
    </source>
</evidence>
<dbReference type="AlphaFoldDB" id="A0A803YD48"/>
<dbReference type="InterPro" id="IPR049897">
    <property type="entry name" value="CYSTATIN_LXN"/>
</dbReference>
<evidence type="ECO:0000313" key="8">
    <source>
        <dbReference type="Proteomes" id="UP000001645"/>
    </source>
</evidence>
<organism evidence="7 8">
    <name type="scientific">Meleagris gallopavo</name>
    <name type="common">Wild turkey</name>
    <dbReference type="NCBI Taxonomy" id="9103"/>
    <lineage>
        <taxon>Eukaryota</taxon>
        <taxon>Metazoa</taxon>
        <taxon>Chordata</taxon>
        <taxon>Craniata</taxon>
        <taxon>Vertebrata</taxon>
        <taxon>Euteleostomi</taxon>
        <taxon>Archelosauria</taxon>
        <taxon>Archosauria</taxon>
        <taxon>Dinosauria</taxon>
        <taxon>Saurischia</taxon>
        <taxon>Theropoda</taxon>
        <taxon>Coelurosauria</taxon>
        <taxon>Aves</taxon>
        <taxon>Neognathae</taxon>
        <taxon>Galloanserae</taxon>
        <taxon>Galliformes</taxon>
        <taxon>Phasianidae</taxon>
        <taxon>Meleagridinae</taxon>
        <taxon>Meleagris</taxon>
    </lineage>
</organism>
<comment type="similarity">
    <text evidence="1 4">Belongs to the protease inhibitor I47 (latexin) family.</text>
</comment>
<reference evidence="7 8" key="1">
    <citation type="journal article" date="2010" name="PLoS Biol.">
        <title>Multi-platform next-generation sequencing of the domestic turkey (Meleagris gallopavo): genome assembly and analysis.</title>
        <authorList>
            <person name="Dalloul R.A."/>
            <person name="Long J.A."/>
            <person name="Zimin A.V."/>
            <person name="Aslam L."/>
            <person name="Beal K."/>
            <person name="Blomberg L.A."/>
            <person name="Bouffard P."/>
            <person name="Burt D.W."/>
            <person name="Crasta O."/>
            <person name="Crooijmans R.P."/>
            <person name="Cooper K."/>
            <person name="Coulombe R.A."/>
            <person name="De S."/>
            <person name="Delany M.E."/>
            <person name="Dodgson J.B."/>
            <person name="Dong J.J."/>
            <person name="Evans C."/>
            <person name="Frederickson K.M."/>
            <person name="Flicek P."/>
            <person name="Florea L."/>
            <person name="Folkerts O."/>
            <person name="Groenen M.A."/>
            <person name="Harkins T.T."/>
            <person name="Herrero J."/>
            <person name="Hoffmann S."/>
            <person name="Megens H.J."/>
            <person name="Jiang A."/>
            <person name="de Jong P."/>
            <person name="Kaiser P."/>
            <person name="Kim H."/>
            <person name="Kim K.W."/>
            <person name="Kim S."/>
            <person name="Langenberger D."/>
            <person name="Lee M.K."/>
            <person name="Lee T."/>
            <person name="Mane S."/>
            <person name="Marcais G."/>
            <person name="Marz M."/>
            <person name="McElroy A.P."/>
            <person name="Modise T."/>
            <person name="Nefedov M."/>
            <person name="Notredame C."/>
            <person name="Paton I.R."/>
            <person name="Payne W.S."/>
            <person name="Pertea G."/>
            <person name="Prickett D."/>
            <person name="Puiu D."/>
            <person name="Qioa D."/>
            <person name="Raineri E."/>
            <person name="Ruffier M."/>
            <person name="Salzberg S.L."/>
            <person name="Schatz M.C."/>
            <person name="Scheuring C."/>
            <person name="Schmidt C.J."/>
            <person name="Schroeder S."/>
            <person name="Searle S.M."/>
            <person name="Smith E.J."/>
            <person name="Smith J."/>
            <person name="Sonstegard T.S."/>
            <person name="Stadler P.F."/>
            <person name="Tafer H."/>
            <person name="Tu Z.J."/>
            <person name="Van Tassell C.P."/>
            <person name="Vilella A.J."/>
            <person name="Williams K.P."/>
            <person name="Yorke J.A."/>
            <person name="Zhang L."/>
            <person name="Zhang H.B."/>
            <person name="Zhang X."/>
            <person name="Zhang Y."/>
            <person name="Reed K.M."/>
        </authorList>
    </citation>
    <scope>NUCLEOTIDE SEQUENCE [LARGE SCALE GENOMIC DNA]</scope>
</reference>
<keyword evidence="3" id="KW-0677">Repeat</keyword>
<proteinExistence type="inferred from homology"/>
<dbReference type="GO" id="GO:0005615">
    <property type="term" value="C:extracellular space"/>
    <property type="evidence" value="ECO:0007669"/>
    <property type="project" value="TreeGrafter"/>
</dbReference>
<dbReference type="Gene3D" id="3.10.450.10">
    <property type="match status" value="2"/>
</dbReference>
<evidence type="ECO:0000256" key="1">
    <source>
        <dbReference type="ARBA" id="ARBA00010083"/>
    </source>
</evidence>
<dbReference type="InterPro" id="IPR009684">
    <property type="entry name" value="Latexin"/>
</dbReference>
<feature type="signal peptide" evidence="5">
    <location>
        <begin position="1"/>
        <end position="25"/>
    </location>
</feature>
<keyword evidence="8" id="KW-1185">Reference proteome</keyword>
<keyword evidence="2 4" id="KW-0646">Protease inhibitor</keyword>
<keyword evidence="5" id="KW-0732">Signal</keyword>
<reference evidence="7" key="3">
    <citation type="submission" date="2025-09" db="UniProtKB">
        <authorList>
            <consortium name="Ensembl"/>
        </authorList>
    </citation>
    <scope>IDENTIFICATION</scope>
</reference>
<accession>A0A803YD48</accession>
<dbReference type="InParanoid" id="A0A803YD48"/>
<dbReference type="PANTHER" id="PTHR28591">
    <property type="entry name" value="LATEXIN"/>
    <property type="match status" value="1"/>
</dbReference>
<reference evidence="7" key="2">
    <citation type="submission" date="2025-08" db="UniProtKB">
        <authorList>
            <consortium name="Ensembl"/>
        </authorList>
    </citation>
    <scope>IDENTIFICATION</scope>
</reference>
<dbReference type="InterPro" id="IPR046350">
    <property type="entry name" value="Cystatin_sf"/>
</dbReference>
<evidence type="ECO:0000256" key="5">
    <source>
        <dbReference type="SAM" id="SignalP"/>
    </source>
</evidence>
<dbReference type="PROSITE" id="PS52033">
    <property type="entry name" value="CYSTATIN_LXN"/>
    <property type="match status" value="2"/>
</dbReference>
<dbReference type="FunCoup" id="A0A803YD48">
    <property type="interactions" value="24"/>
</dbReference>
<feature type="chain" id="PRO_5032383623" evidence="5">
    <location>
        <begin position="26"/>
        <end position="266"/>
    </location>
</feature>
<name>A0A803YD48_MELGA</name>